<keyword evidence="3" id="KW-1185">Reference proteome</keyword>
<dbReference type="AlphaFoldDB" id="A0AA38YBB3"/>
<evidence type="ECO:0000313" key="3">
    <source>
        <dbReference type="Proteomes" id="UP001172681"/>
    </source>
</evidence>
<evidence type="ECO:0000313" key="2">
    <source>
        <dbReference type="EMBL" id="KAJ9642147.1"/>
    </source>
</evidence>
<protein>
    <submittedName>
        <fullName evidence="2">Uncharacterized protein</fullName>
    </submittedName>
</protein>
<sequence>MFRLYRIPYSHLRYHIRCILVFTFSTVRAGGNFLIVMASSGHDFFSHVRSKLRPSRSSLLLPASSSTNDLTTSRPEVEPWEDIPAEYRPVERAAVRPPSDHYIPYRPTPGPPPRPRTTSPAAVFRPKLRIDTGNGPSYTKPKEHRRRSDQYFSTGVLERNSRMHQRNQQAQDRRKSMSVEIAAALPPDHFNPPPPYSLPQEAPEQNNHHSHTRPQSYQAYHPKPLPGLRPYDPRDYVSTSTSSAHSTYHPSNTRRAMMEVPTIEAQEPTPVSPINSLDQQYLALRRRGPSITVDSLLAHPMLQR</sequence>
<gene>
    <name evidence="2" type="ORF">H2204_002516</name>
</gene>
<dbReference type="EMBL" id="JAPDRN010000010">
    <property type="protein sequence ID" value="KAJ9642147.1"/>
    <property type="molecule type" value="Genomic_DNA"/>
</dbReference>
<proteinExistence type="predicted"/>
<feature type="compositionally biased region" description="Low complexity" evidence="1">
    <location>
        <begin position="238"/>
        <end position="247"/>
    </location>
</feature>
<name>A0AA38YBB3_9EURO</name>
<feature type="compositionally biased region" description="Pro residues" evidence="1">
    <location>
        <begin position="106"/>
        <end position="115"/>
    </location>
</feature>
<feature type="region of interest" description="Disordered" evidence="1">
    <location>
        <begin position="96"/>
        <end position="254"/>
    </location>
</feature>
<comment type="caution">
    <text evidence="2">The sequence shown here is derived from an EMBL/GenBank/DDBJ whole genome shotgun (WGS) entry which is preliminary data.</text>
</comment>
<evidence type="ECO:0000256" key="1">
    <source>
        <dbReference type="SAM" id="MobiDB-lite"/>
    </source>
</evidence>
<organism evidence="2 3">
    <name type="scientific">Knufia peltigerae</name>
    <dbReference type="NCBI Taxonomy" id="1002370"/>
    <lineage>
        <taxon>Eukaryota</taxon>
        <taxon>Fungi</taxon>
        <taxon>Dikarya</taxon>
        <taxon>Ascomycota</taxon>
        <taxon>Pezizomycotina</taxon>
        <taxon>Eurotiomycetes</taxon>
        <taxon>Chaetothyriomycetidae</taxon>
        <taxon>Chaetothyriales</taxon>
        <taxon>Trichomeriaceae</taxon>
        <taxon>Knufia</taxon>
    </lineage>
</organism>
<dbReference type="Proteomes" id="UP001172681">
    <property type="component" value="Unassembled WGS sequence"/>
</dbReference>
<accession>A0AA38YBB3</accession>
<reference evidence="2" key="1">
    <citation type="submission" date="2022-10" db="EMBL/GenBank/DDBJ databases">
        <title>Culturing micro-colonial fungi from biological soil crusts in the Mojave desert and describing Neophaeococcomyces mojavensis, and introducing the new genera and species Taxawa tesnikishii.</title>
        <authorList>
            <person name="Kurbessoian T."/>
            <person name="Stajich J.E."/>
        </authorList>
    </citation>
    <scope>NUCLEOTIDE SEQUENCE</scope>
    <source>
        <strain evidence="2">TK_35</strain>
    </source>
</reference>